<evidence type="ECO:0000259" key="4">
    <source>
        <dbReference type="PROSITE" id="PS50995"/>
    </source>
</evidence>
<dbReference type="InterPro" id="IPR011991">
    <property type="entry name" value="ArsR-like_HTH"/>
</dbReference>
<name>A0AAJ1Q4C9_9LACT</name>
<dbReference type="PANTHER" id="PTHR42756:SF1">
    <property type="entry name" value="TRANSCRIPTIONAL REPRESSOR OF EMRAB OPERON"/>
    <property type="match status" value="1"/>
</dbReference>
<keyword evidence="2" id="KW-0238">DNA-binding</keyword>
<dbReference type="CDD" id="cd00090">
    <property type="entry name" value="HTH_ARSR"/>
    <property type="match status" value="1"/>
</dbReference>
<proteinExistence type="predicted"/>
<keyword evidence="1" id="KW-0805">Transcription regulation</keyword>
<dbReference type="SUPFAM" id="SSF46785">
    <property type="entry name" value="Winged helix' DNA-binding domain"/>
    <property type="match status" value="1"/>
</dbReference>
<evidence type="ECO:0000256" key="1">
    <source>
        <dbReference type="ARBA" id="ARBA00023015"/>
    </source>
</evidence>
<accession>A0AAJ1Q4C9</accession>
<gene>
    <name evidence="5" type="ORF">QP433_01400</name>
</gene>
<evidence type="ECO:0000313" key="6">
    <source>
        <dbReference type="Proteomes" id="UP001229251"/>
    </source>
</evidence>
<feature type="domain" description="HTH marR-type" evidence="4">
    <location>
        <begin position="1"/>
        <end position="143"/>
    </location>
</feature>
<dbReference type="GO" id="GO:0003677">
    <property type="term" value="F:DNA binding"/>
    <property type="evidence" value="ECO:0007669"/>
    <property type="project" value="UniProtKB-KW"/>
</dbReference>
<dbReference type="PANTHER" id="PTHR42756">
    <property type="entry name" value="TRANSCRIPTIONAL REGULATOR, MARR"/>
    <property type="match status" value="1"/>
</dbReference>
<keyword evidence="3" id="KW-0804">Transcription</keyword>
<dbReference type="InterPro" id="IPR000835">
    <property type="entry name" value="HTH_MarR-typ"/>
</dbReference>
<dbReference type="Pfam" id="PF12802">
    <property type="entry name" value="MarR_2"/>
    <property type="match status" value="1"/>
</dbReference>
<evidence type="ECO:0000313" key="5">
    <source>
        <dbReference type="EMBL" id="MDK7186632.1"/>
    </source>
</evidence>
<dbReference type="AlphaFoldDB" id="A0AAJ1Q4C9"/>
<protein>
    <submittedName>
        <fullName evidence="5">MarR family transcriptional regulator</fullName>
    </submittedName>
</protein>
<dbReference type="EMBL" id="JASOOE010000002">
    <property type="protein sequence ID" value="MDK7186632.1"/>
    <property type="molecule type" value="Genomic_DNA"/>
</dbReference>
<dbReference type="Proteomes" id="UP001229251">
    <property type="component" value="Unassembled WGS sequence"/>
</dbReference>
<dbReference type="GO" id="GO:0003700">
    <property type="term" value="F:DNA-binding transcription factor activity"/>
    <property type="evidence" value="ECO:0007669"/>
    <property type="project" value="InterPro"/>
</dbReference>
<dbReference type="PRINTS" id="PR00598">
    <property type="entry name" value="HTHMARR"/>
</dbReference>
<comment type="caution">
    <text evidence="5">The sequence shown here is derived from an EMBL/GenBank/DDBJ whole genome shotgun (WGS) entry which is preliminary data.</text>
</comment>
<dbReference type="InterPro" id="IPR036390">
    <property type="entry name" value="WH_DNA-bd_sf"/>
</dbReference>
<dbReference type="PROSITE" id="PS50995">
    <property type="entry name" value="HTH_MARR_2"/>
    <property type="match status" value="1"/>
</dbReference>
<dbReference type="Gene3D" id="1.10.10.10">
    <property type="entry name" value="Winged helix-like DNA-binding domain superfamily/Winged helix DNA-binding domain"/>
    <property type="match status" value="1"/>
</dbReference>
<sequence length="154" mass="17927">MKEEVFNSIKDLHVAWIRRMAQLKSQTACHTQPKAPNPTQIKIFSYLMDHRDQPVLQRDLEKALNLRRATISAVLKKMEANGYIERQVADRDARSKQVRLTDLALDRYQTGLDHVRDLELQMVQGINEEDLAVFIRVMKQMVANIEVMEEGEHD</sequence>
<dbReference type="RefSeq" id="WP_285065292.1">
    <property type="nucleotide sequence ID" value="NZ_JASOOE010000002.1"/>
</dbReference>
<evidence type="ECO:0000256" key="2">
    <source>
        <dbReference type="ARBA" id="ARBA00023125"/>
    </source>
</evidence>
<organism evidence="5 6">
    <name type="scientific">Facklamia hominis</name>
    <dbReference type="NCBI Taxonomy" id="178214"/>
    <lineage>
        <taxon>Bacteria</taxon>
        <taxon>Bacillati</taxon>
        <taxon>Bacillota</taxon>
        <taxon>Bacilli</taxon>
        <taxon>Lactobacillales</taxon>
        <taxon>Aerococcaceae</taxon>
        <taxon>Facklamia</taxon>
    </lineage>
</organism>
<evidence type="ECO:0000256" key="3">
    <source>
        <dbReference type="ARBA" id="ARBA00023163"/>
    </source>
</evidence>
<reference evidence="5" key="1">
    <citation type="submission" date="2023-05" db="EMBL/GenBank/DDBJ databases">
        <title>Cataloging the Phylogenetic Diversity of Human Bladder Bacteria.</title>
        <authorList>
            <person name="Du J."/>
        </authorList>
    </citation>
    <scope>NUCLEOTIDE SEQUENCE</scope>
    <source>
        <strain evidence="5">UMB1231</strain>
    </source>
</reference>
<dbReference type="InterPro" id="IPR036388">
    <property type="entry name" value="WH-like_DNA-bd_sf"/>
</dbReference>
<dbReference type="SMART" id="SM00347">
    <property type="entry name" value="HTH_MARR"/>
    <property type="match status" value="1"/>
</dbReference>